<proteinExistence type="predicted"/>
<reference evidence="1" key="1">
    <citation type="submission" date="2020-07" db="EMBL/GenBank/DDBJ databases">
        <authorList>
            <person name="Lin J."/>
        </authorList>
    </citation>
    <scope>NUCLEOTIDE SEQUENCE</scope>
</reference>
<dbReference type="EMBL" id="LR862133">
    <property type="protein sequence ID" value="CAD1838648.1"/>
    <property type="molecule type" value="Genomic_DNA"/>
</dbReference>
<accession>A0A6V7Q6K1</accession>
<organism evidence="1">
    <name type="scientific">Ananas comosus var. bracteatus</name>
    <name type="common">red pineapple</name>
    <dbReference type="NCBI Taxonomy" id="296719"/>
    <lineage>
        <taxon>Eukaryota</taxon>
        <taxon>Viridiplantae</taxon>
        <taxon>Streptophyta</taxon>
        <taxon>Embryophyta</taxon>
        <taxon>Tracheophyta</taxon>
        <taxon>Spermatophyta</taxon>
        <taxon>Magnoliopsida</taxon>
        <taxon>Liliopsida</taxon>
        <taxon>Poales</taxon>
        <taxon>Bromeliaceae</taxon>
        <taxon>Bromelioideae</taxon>
        <taxon>Ananas</taxon>
    </lineage>
</organism>
<name>A0A6V7Q6K1_ANACO</name>
<gene>
    <name evidence="1" type="ORF">CB5_LOCUS21859</name>
</gene>
<evidence type="ECO:0000313" key="1">
    <source>
        <dbReference type="EMBL" id="CAD1838648.1"/>
    </source>
</evidence>
<sequence length="112" mass="12249">MATGSCGAVDDWPKPKDPAIDLLICCKMAVVPVEDEDVLCTSLPCIPMARPISFLVLCSPPYTNRCFLSQHKYVLDILHRAHMEDAKPVSTSMAVDVTLSNSSHPLDASMQF</sequence>
<dbReference type="AlphaFoldDB" id="A0A6V7Q6K1"/>
<protein>
    <submittedName>
        <fullName evidence="1">Uncharacterized protein</fullName>
    </submittedName>
</protein>